<comment type="caution">
    <text evidence="2">The sequence shown here is derived from an EMBL/GenBank/DDBJ whole genome shotgun (WGS) entry which is preliminary data.</text>
</comment>
<evidence type="ECO:0000256" key="1">
    <source>
        <dbReference type="SAM" id="MobiDB-lite"/>
    </source>
</evidence>
<keyword evidence="3" id="KW-1185">Reference proteome</keyword>
<dbReference type="EMBL" id="JAGINW010000001">
    <property type="protein sequence ID" value="MBP2322557.1"/>
    <property type="molecule type" value="Genomic_DNA"/>
</dbReference>
<dbReference type="Proteomes" id="UP001519332">
    <property type="component" value="Unassembled WGS sequence"/>
</dbReference>
<evidence type="ECO:0008006" key="4">
    <source>
        <dbReference type="Google" id="ProtNLM"/>
    </source>
</evidence>
<reference evidence="2 3" key="1">
    <citation type="submission" date="2021-03" db="EMBL/GenBank/DDBJ databases">
        <title>Sequencing the genomes of 1000 actinobacteria strains.</title>
        <authorList>
            <person name="Klenk H.-P."/>
        </authorList>
    </citation>
    <scope>NUCLEOTIDE SEQUENCE [LARGE SCALE GENOMIC DNA]</scope>
    <source>
        <strain evidence="2 3">DSM 46670</strain>
    </source>
</reference>
<sequence>MTTPGTEQELPPIGTPPKDDPMRPQGPTHHESEPVSVDEGAKTNGPTHHEQPQP</sequence>
<proteinExistence type="predicted"/>
<dbReference type="RefSeq" id="WP_209638077.1">
    <property type="nucleotide sequence ID" value="NZ_JAGINW010000001.1"/>
</dbReference>
<name>A0ABS4TDQ1_9PSEU</name>
<feature type="compositionally biased region" description="Basic and acidic residues" evidence="1">
    <location>
        <begin position="17"/>
        <end position="33"/>
    </location>
</feature>
<evidence type="ECO:0000313" key="3">
    <source>
        <dbReference type="Proteomes" id="UP001519332"/>
    </source>
</evidence>
<accession>A0ABS4TDQ1</accession>
<gene>
    <name evidence="2" type="ORF">JOF56_002942</name>
</gene>
<feature type="region of interest" description="Disordered" evidence="1">
    <location>
        <begin position="1"/>
        <end position="54"/>
    </location>
</feature>
<protein>
    <recommendedName>
        <fullName evidence="4">Sigma-like protein</fullName>
    </recommendedName>
</protein>
<evidence type="ECO:0000313" key="2">
    <source>
        <dbReference type="EMBL" id="MBP2322557.1"/>
    </source>
</evidence>
<organism evidence="2 3">
    <name type="scientific">Kibdelosporangium banguiense</name>
    <dbReference type="NCBI Taxonomy" id="1365924"/>
    <lineage>
        <taxon>Bacteria</taxon>
        <taxon>Bacillati</taxon>
        <taxon>Actinomycetota</taxon>
        <taxon>Actinomycetes</taxon>
        <taxon>Pseudonocardiales</taxon>
        <taxon>Pseudonocardiaceae</taxon>
        <taxon>Kibdelosporangium</taxon>
    </lineage>
</organism>